<evidence type="ECO:0000256" key="3">
    <source>
        <dbReference type="ARBA" id="ARBA00023163"/>
    </source>
</evidence>
<dbReference type="RefSeq" id="WP_323246650.1">
    <property type="nucleotide sequence ID" value="NZ_JAYFUL010000002.1"/>
</dbReference>
<protein>
    <submittedName>
        <fullName evidence="5">AraC family transcriptional regulator</fullName>
    </submittedName>
</protein>
<keyword evidence="2" id="KW-0238">DNA-binding</keyword>
<proteinExistence type="predicted"/>
<dbReference type="PROSITE" id="PS01124">
    <property type="entry name" value="HTH_ARAC_FAMILY_2"/>
    <property type="match status" value="1"/>
</dbReference>
<organism evidence="5 6">
    <name type="scientific">Arcicella aquatica</name>
    <dbReference type="NCBI Taxonomy" id="217141"/>
    <lineage>
        <taxon>Bacteria</taxon>
        <taxon>Pseudomonadati</taxon>
        <taxon>Bacteroidota</taxon>
        <taxon>Cytophagia</taxon>
        <taxon>Cytophagales</taxon>
        <taxon>Flectobacillaceae</taxon>
        <taxon>Arcicella</taxon>
    </lineage>
</organism>
<keyword evidence="1" id="KW-0805">Transcription regulation</keyword>
<dbReference type="InterPro" id="IPR018062">
    <property type="entry name" value="HTH_AraC-typ_CS"/>
</dbReference>
<dbReference type="SMART" id="SM00342">
    <property type="entry name" value="HTH_ARAC"/>
    <property type="match status" value="1"/>
</dbReference>
<dbReference type="Pfam" id="PF06719">
    <property type="entry name" value="AraC_N"/>
    <property type="match status" value="1"/>
</dbReference>
<evidence type="ECO:0000256" key="2">
    <source>
        <dbReference type="ARBA" id="ARBA00023125"/>
    </source>
</evidence>
<dbReference type="InterPro" id="IPR009057">
    <property type="entry name" value="Homeodomain-like_sf"/>
</dbReference>
<dbReference type="InterPro" id="IPR018060">
    <property type="entry name" value="HTH_AraC"/>
</dbReference>
<dbReference type="PANTHER" id="PTHR43280">
    <property type="entry name" value="ARAC-FAMILY TRANSCRIPTIONAL REGULATOR"/>
    <property type="match status" value="1"/>
</dbReference>
<dbReference type="Proteomes" id="UP001304671">
    <property type="component" value="Unassembled WGS sequence"/>
</dbReference>
<feature type="domain" description="HTH araC/xylS-type" evidence="4">
    <location>
        <begin position="206"/>
        <end position="304"/>
    </location>
</feature>
<reference evidence="5 6" key="1">
    <citation type="submission" date="2023-12" db="EMBL/GenBank/DDBJ databases">
        <title>Novel species of the genus Arcicella isolated from rivers.</title>
        <authorList>
            <person name="Lu H."/>
        </authorList>
    </citation>
    <scope>NUCLEOTIDE SEQUENCE [LARGE SCALE GENOMIC DNA]</scope>
    <source>
        <strain evidence="5 6">LMG 21963</strain>
    </source>
</reference>
<comment type="caution">
    <text evidence="5">The sequence shown here is derived from an EMBL/GenBank/DDBJ whole genome shotgun (WGS) entry which is preliminary data.</text>
</comment>
<dbReference type="Pfam" id="PF12833">
    <property type="entry name" value="HTH_18"/>
    <property type="match status" value="1"/>
</dbReference>
<accession>A0ABU5QJ75</accession>
<dbReference type="PANTHER" id="PTHR43280:SF28">
    <property type="entry name" value="HTH-TYPE TRANSCRIPTIONAL ACTIVATOR RHAS"/>
    <property type="match status" value="1"/>
</dbReference>
<sequence>MKQIHKPQSPALKPVKDLITLVENRTVYSLDNFELNIFETHQQSEDVRLKFNSFVLTTMFRGKKVMHLFDKQGFEYLPGESVIVPANEEMKIDFPEADFSNPTQCMALAIKSEQIKETVNLLNEKYAKVEEHESWQIDLDTFHLKNSLEVSNTIDRLVKVSTETNSAKDLFANFMVNELLIRLMQTQARVLIVDNYKKYANTNRFAFVIQYIKEHITEKLNIEKLCDLACMSKPNFFRQFKRELGITPVDFINQERIKIAKELLAETRNDISDACFKAGFGSTNYFFIIFKKHVGITPGKFKELCLLSGGRGGTNLSLHLSQKMIG</sequence>
<name>A0ABU5QJ75_9BACT</name>
<dbReference type="PROSITE" id="PS00041">
    <property type="entry name" value="HTH_ARAC_FAMILY_1"/>
    <property type="match status" value="1"/>
</dbReference>
<gene>
    <name evidence="5" type="ORF">VB264_03040</name>
</gene>
<dbReference type="SUPFAM" id="SSF46689">
    <property type="entry name" value="Homeodomain-like"/>
    <property type="match status" value="2"/>
</dbReference>
<keyword evidence="6" id="KW-1185">Reference proteome</keyword>
<dbReference type="InterPro" id="IPR009594">
    <property type="entry name" value="Tscrpt_reg_HTH_AraC_N"/>
</dbReference>
<evidence type="ECO:0000313" key="6">
    <source>
        <dbReference type="Proteomes" id="UP001304671"/>
    </source>
</evidence>
<evidence type="ECO:0000256" key="1">
    <source>
        <dbReference type="ARBA" id="ARBA00023015"/>
    </source>
</evidence>
<dbReference type="EMBL" id="JAYFUL010000002">
    <property type="protein sequence ID" value="MEA5256744.1"/>
    <property type="molecule type" value="Genomic_DNA"/>
</dbReference>
<evidence type="ECO:0000313" key="5">
    <source>
        <dbReference type="EMBL" id="MEA5256744.1"/>
    </source>
</evidence>
<evidence type="ECO:0000259" key="4">
    <source>
        <dbReference type="PROSITE" id="PS01124"/>
    </source>
</evidence>
<dbReference type="Gene3D" id="1.10.10.60">
    <property type="entry name" value="Homeodomain-like"/>
    <property type="match status" value="2"/>
</dbReference>
<keyword evidence="3" id="KW-0804">Transcription</keyword>